<dbReference type="InterPro" id="IPR036136">
    <property type="entry name" value="Nit/Sulf_reduc_fer-like_dom_sf"/>
</dbReference>
<dbReference type="Pfam" id="PF03460">
    <property type="entry name" value="NIR_SIR_ferr"/>
    <property type="match status" value="1"/>
</dbReference>
<dbReference type="InterPro" id="IPR051329">
    <property type="entry name" value="NIR_SIR_4Fe-4S"/>
</dbReference>
<feature type="domain" description="Nitrite/Sulfite reductase ferredoxin-like" evidence="8">
    <location>
        <begin position="24"/>
        <end position="87"/>
    </location>
</feature>
<evidence type="ECO:0000256" key="1">
    <source>
        <dbReference type="ARBA" id="ARBA00022485"/>
    </source>
</evidence>
<dbReference type="Proteomes" id="UP000321258">
    <property type="component" value="Unassembled WGS sequence"/>
</dbReference>
<dbReference type="Gene3D" id="3.90.480.10">
    <property type="entry name" value="Sulfite Reductase Hemoprotein,Domain 2"/>
    <property type="match status" value="1"/>
</dbReference>
<evidence type="ECO:0000256" key="6">
    <source>
        <dbReference type="ARBA" id="ARBA00023014"/>
    </source>
</evidence>
<dbReference type="PANTHER" id="PTHR32439">
    <property type="entry name" value="FERREDOXIN--NITRITE REDUCTASE, CHLOROPLASTIC"/>
    <property type="match status" value="1"/>
</dbReference>
<evidence type="ECO:0000256" key="5">
    <source>
        <dbReference type="ARBA" id="ARBA00023004"/>
    </source>
</evidence>
<dbReference type="PANTHER" id="PTHR32439:SF9">
    <property type="entry name" value="BLR3264 PROTEIN"/>
    <property type="match status" value="1"/>
</dbReference>
<gene>
    <name evidence="9" type="ORF">MHA02_00460</name>
</gene>
<dbReference type="InterPro" id="IPR045854">
    <property type="entry name" value="NO2/SO3_Rdtase_4Fe4S_sf"/>
</dbReference>
<organism evidence="9 10">
    <name type="scientific">Methylobacterium haplocladii</name>
    <dbReference type="NCBI Taxonomy" id="1176176"/>
    <lineage>
        <taxon>Bacteria</taxon>
        <taxon>Pseudomonadati</taxon>
        <taxon>Pseudomonadota</taxon>
        <taxon>Alphaproteobacteria</taxon>
        <taxon>Hyphomicrobiales</taxon>
        <taxon>Methylobacteriaceae</taxon>
        <taxon>Methylobacterium</taxon>
    </lineage>
</organism>
<evidence type="ECO:0000256" key="7">
    <source>
        <dbReference type="SAM" id="MobiDB-lite"/>
    </source>
</evidence>
<accession>A0A512IJ55</accession>
<keyword evidence="6" id="KW-0411">Iron-sulfur</keyword>
<keyword evidence="1" id="KW-0004">4Fe-4S</keyword>
<dbReference type="GO" id="GO:0051539">
    <property type="term" value="F:4 iron, 4 sulfur cluster binding"/>
    <property type="evidence" value="ECO:0007669"/>
    <property type="project" value="UniProtKB-KW"/>
</dbReference>
<evidence type="ECO:0000256" key="4">
    <source>
        <dbReference type="ARBA" id="ARBA00023002"/>
    </source>
</evidence>
<dbReference type="GO" id="GO:0046872">
    <property type="term" value="F:metal ion binding"/>
    <property type="evidence" value="ECO:0007669"/>
    <property type="project" value="UniProtKB-KW"/>
</dbReference>
<feature type="region of interest" description="Disordered" evidence="7">
    <location>
        <begin position="323"/>
        <end position="383"/>
    </location>
</feature>
<comment type="caution">
    <text evidence="9">The sequence shown here is derived from an EMBL/GenBank/DDBJ whole genome shotgun (WGS) entry which is preliminary data.</text>
</comment>
<protein>
    <submittedName>
        <fullName evidence="9">Precorrin-3B synthase</fullName>
    </submittedName>
</protein>
<feature type="region of interest" description="Disordered" evidence="7">
    <location>
        <begin position="1"/>
        <end position="22"/>
    </location>
</feature>
<dbReference type="Gene3D" id="3.30.413.10">
    <property type="entry name" value="Sulfite Reductase Hemoprotein, domain 1"/>
    <property type="match status" value="2"/>
</dbReference>
<dbReference type="GO" id="GO:0016491">
    <property type="term" value="F:oxidoreductase activity"/>
    <property type="evidence" value="ECO:0007669"/>
    <property type="project" value="UniProtKB-KW"/>
</dbReference>
<dbReference type="InterPro" id="IPR005117">
    <property type="entry name" value="NiRdtase/SiRdtase_haem-b_fer"/>
</dbReference>
<name>A0A512IJ55_9HYPH</name>
<keyword evidence="4" id="KW-0560">Oxidoreductase</keyword>
<dbReference type="SUPFAM" id="SSF55124">
    <property type="entry name" value="Nitrite/Sulfite reductase N-terminal domain-like"/>
    <property type="match status" value="1"/>
</dbReference>
<sequence>MSGERRRRPDDPARRGWCPSLARPMPTGDGLLARVHPPLGVLSAAQLRAVAEASRRYGNGHVDITARGNLQIRGVSEGTAPPLAAWLADFGLADVRSDGGPQRLTLASALAGFDADEAIDVLALARAIEDVGLTVPGLPAKTLVAIDGGGRWGLGAAEADVFLSATGAARVAIGLASETGTDWCAEIAIDDAPAAVGRVLNAFVATGRRRVRDLGDSERVQLLTAHAEPSRASPSPLCGRGWTLRQQGSGEGSDGAEACGADLSPALSDGTLPRRGGRFFAGAPEPGLIALSSGLTAIIVEAPFGRCTADNLNAVAALQAGEASSSDVETHPRHSGAAQRNPEPTTGHCVSGGFRVLARSEPRNDGGESEDHHAGLGAAPASQDAIRLTPNRGLVLFVREDQAEPTRAALAAAGIITESADPRRAVAACPGAPACASGTTPVPRHAGELATAFAPFAARGLFAHVSGCAKGCAHPRKAGLTLVAEGGRYRVVLDGAPGDGGHAPSLTFEAALDRVRRADPAQSLAGAFGP</sequence>
<evidence type="ECO:0000259" key="8">
    <source>
        <dbReference type="Pfam" id="PF03460"/>
    </source>
</evidence>
<reference evidence="9 10" key="1">
    <citation type="submission" date="2019-07" db="EMBL/GenBank/DDBJ databases">
        <title>Whole genome shotgun sequence of Methylobacterium haplocladii NBRC 107714.</title>
        <authorList>
            <person name="Hosoyama A."/>
            <person name="Uohara A."/>
            <person name="Ohji S."/>
            <person name="Ichikawa N."/>
        </authorList>
    </citation>
    <scope>NUCLEOTIDE SEQUENCE [LARGE SCALE GENOMIC DNA]</scope>
    <source>
        <strain evidence="9 10">NBRC 107714</strain>
    </source>
</reference>
<evidence type="ECO:0000313" key="10">
    <source>
        <dbReference type="Proteomes" id="UP000321258"/>
    </source>
</evidence>
<keyword evidence="3" id="KW-0479">Metal-binding</keyword>
<dbReference type="AlphaFoldDB" id="A0A512IJ55"/>
<dbReference type="RefSeq" id="WP_373318373.1">
    <property type="nucleotide sequence ID" value="NZ_BJZT01000001.1"/>
</dbReference>
<keyword evidence="5" id="KW-0408">Iron</keyword>
<proteinExistence type="predicted"/>
<dbReference type="EMBL" id="BJZT01000001">
    <property type="protein sequence ID" value="GEO97658.1"/>
    <property type="molecule type" value="Genomic_DNA"/>
</dbReference>
<evidence type="ECO:0000256" key="2">
    <source>
        <dbReference type="ARBA" id="ARBA00022617"/>
    </source>
</evidence>
<evidence type="ECO:0000256" key="3">
    <source>
        <dbReference type="ARBA" id="ARBA00022723"/>
    </source>
</evidence>
<evidence type="ECO:0000313" key="9">
    <source>
        <dbReference type="EMBL" id="GEO97658.1"/>
    </source>
</evidence>
<keyword evidence="2" id="KW-0349">Heme</keyword>
<feature type="compositionally biased region" description="Basic and acidic residues" evidence="7">
    <location>
        <begin position="358"/>
        <end position="374"/>
    </location>
</feature>
<keyword evidence="10" id="KW-1185">Reference proteome</keyword>
<dbReference type="SUPFAM" id="SSF56014">
    <property type="entry name" value="Nitrite and sulphite reductase 4Fe-4S domain-like"/>
    <property type="match status" value="2"/>
</dbReference>